<organism evidence="2 3">
    <name type="scientific">Plantactinospora solaniradicis</name>
    <dbReference type="NCBI Taxonomy" id="1723736"/>
    <lineage>
        <taxon>Bacteria</taxon>
        <taxon>Bacillati</taxon>
        <taxon>Actinomycetota</taxon>
        <taxon>Actinomycetes</taxon>
        <taxon>Micromonosporales</taxon>
        <taxon>Micromonosporaceae</taxon>
        <taxon>Plantactinospora</taxon>
    </lineage>
</organism>
<accession>A0ABW1KLW9</accession>
<evidence type="ECO:0000259" key="1">
    <source>
        <dbReference type="Pfam" id="PF12680"/>
    </source>
</evidence>
<gene>
    <name evidence="2" type="ORF">ACFP2T_41165</name>
</gene>
<dbReference type="SUPFAM" id="SSF54427">
    <property type="entry name" value="NTF2-like"/>
    <property type="match status" value="1"/>
</dbReference>
<name>A0ABW1KLW9_9ACTN</name>
<evidence type="ECO:0000313" key="3">
    <source>
        <dbReference type="Proteomes" id="UP001596203"/>
    </source>
</evidence>
<comment type="caution">
    <text evidence="2">The sequence shown here is derived from an EMBL/GenBank/DDBJ whole genome shotgun (WGS) entry which is preliminary data.</text>
</comment>
<dbReference type="InterPro" id="IPR032710">
    <property type="entry name" value="NTF2-like_dom_sf"/>
</dbReference>
<dbReference type="Gene3D" id="3.10.450.50">
    <property type="match status" value="1"/>
</dbReference>
<dbReference type="EMBL" id="JBHSPR010000060">
    <property type="protein sequence ID" value="MFC6022555.1"/>
    <property type="molecule type" value="Genomic_DNA"/>
</dbReference>
<evidence type="ECO:0000313" key="2">
    <source>
        <dbReference type="EMBL" id="MFC6022555.1"/>
    </source>
</evidence>
<sequence length="157" mass="17365">MDPSQIEKVQLSPSEVLARYHRAMLDKSADDLADLYSVDAIHEFPMLFPGMPESYHGREEIRAGYRAAWAALPARVEEIGDVVLHQTADPEVIIVEQRVGCVLTATGRPFAANNLLVIRVHDGLITHVRDYLDALTLNQALNRLPAVLTLLAGDDAR</sequence>
<dbReference type="InterPro" id="IPR037401">
    <property type="entry name" value="SnoaL-like"/>
</dbReference>
<dbReference type="CDD" id="cd00531">
    <property type="entry name" value="NTF2_like"/>
    <property type="match status" value="1"/>
</dbReference>
<dbReference type="Pfam" id="PF12680">
    <property type="entry name" value="SnoaL_2"/>
    <property type="match status" value="1"/>
</dbReference>
<protein>
    <submittedName>
        <fullName evidence="2">Nuclear transport factor 2 family protein</fullName>
    </submittedName>
</protein>
<dbReference type="Proteomes" id="UP001596203">
    <property type="component" value="Unassembled WGS sequence"/>
</dbReference>
<keyword evidence="3" id="KW-1185">Reference proteome</keyword>
<dbReference type="RefSeq" id="WP_377432180.1">
    <property type="nucleotide sequence ID" value="NZ_JBHSPR010000060.1"/>
</dbReference>
<feature type="domain" description="SnoaL-like" evidence="1">
    <location>
        <begin position="18"/>
        <end position="127"/>
    </location>
</feature>
<proteinExistence type="predicted"/>
<reference evidence="3" key="1">
    <citation type="journal article" date="2019" name="Int. J. Syst. Evol. Microbiol.">
        <title>The Global Catalogue of Microorganisms (GCM) 10K type strain sequencing project: providing services to taxonomists for standard genome sequencing and annotation.</title>
        <authorList>
            <consortium name="The Broad Institute Genomics Platform"/>
            <consortium name="The Broad Institute Genome Sequencing Center for Infectious Disease"/>
            <person name="Wu L."/>
            <person name="Ma J."/>
        </authorList>
    </citation>
    <scope>NUCLEOTIDE SEQUENCE [LARGE SCALE GENOMIC DNA]</scope>
    <source>
        <strain evidence="3">ZS-35-S2</strain>
    </source>
</reference>